<feature type="region of interest" description="Disordered" evidence="7">
    <location>
        <begin position="1"/>
        <end position="47"/>
    </location>
</feature>
<feature type="compositionally biased region" description="Basic and acidic residues" evidence="7">
    <location>
        <begin position="31"/>
        <end position="47"/>
    </location>
</feature>
<evidence type="ECO:0000256" key="7">
    <source>
        <dbReference type="SAM" id="MobiDB-lite"/>
    </source>
</evidence>
<dbReference type="Pfam" id="PF13923">
    <property type="entry name" value="zf-C3HC4_2"/>
    <property type="match status" value="1"/>
</dbReference>
<dbReference type="EMBL" id="KN817544">
    <property type="protein sequence ID" value="KJA23176.1"/>
    <property type="molecule type" value="Genomic_DNA"/>
</dbReference>
<dbReference type="Pfam" id="PF17979">
    <property type="entry name" value="zf-CRD"/>
    <property type="match status" value="1"/>
</dbReference>
<dbReference type="PROSITE" id="PS50089">
    <property type="entry name" value="ZF_RING_2"/>
    <property type="match status" value="1"/>
</dbReference>
<evidence type="ECO:0000256" key="2">
    <source>
        <dbReference type="ARBA" id="ARBA00022679"/>
    </source>
</evidence>
<gene>
    <name evidence="9" type="ORF">HYPSUDRAFT_138038</name>
</gene>
<dbReference type="GO" id="GO:0004842">
    <property type="term" value="F:ubiquitin-protein transferase activity"/>
    <property type="evidence" value="ECO:0007669"/>
    <property type="project" value="TreeGrafter"/>
</dbReference>
<keyword evidence="6" id="KW-0479">Metal-binding</keyword>
<reference evidence="10" key="1">
    <citation type="submission" date="2014-04" db="EMBL/GenBank/DDBJ databases">
        <title>Evolutionary Origins and Diversification of the Mycorrhizal Mutualists.</title>
        <authorList>
            <consortium name="DOE Joint Genome Institute"/>
            <consortium name="Mycorrhizal Genomics Consortium"/>
            <person name="Kohler A."/>
            <person name="Kuo A."/>
            <person name="Nagy L.G."/>
            <person name="Floudas D."/>
            <person name="Copeland A."/>
            <person name="Barry K.W."/>
            <person name="Cichocki N."/>
            <person name="Veneault-Fourrey C."/>
            <person name="LaButti K."/>
            <person name="Lindquist E.A."/>
            <person name="Lipzen A."/>
            <person name="Lundell T."/>
            <person name="Morin E."/>
            <person name="Murat C."/>
            <person name="Riley R."/>
            <person name="Ohm R."/>
            <person name="Sun H."/>
            <person name="Tunlid A."/>
            <person name="Henrissat B."/>
            <person name="Grigoriev I.V."/>
            <person name="Hibbett D.S."/>
            <person name="Martin F."/>
        </authorList>
    </citation>
    <scope>NUCLEOTIDE SEQUENCE [LARGE SCALE GENOMIC DNA]</scope>
    <source>
        <strain evidence="10">FD-334 SS-4</strain>
    </source>
</reference>
<dbReference type="GO" id="GO:0005634">
    <property type="term" value="C:nucleus"/>
    <property type="evidence" value="ECO:0007669"/>
    <property type="project" value="UniProtKB-SubCell"/>
</dbReference>
<dbReference type="InterPro" id="IPR001841">
    <property type="entry name" value="Znf_RING"/>
</dbReference>
<dbReference type="Gene3D" id="3.30.40.10">
    <property type="entry name" value="Zinc/RING finger domain, C3HC4 (zinc finger)"/>
    <property type="match status" value="1"/>
</dbReference>
<evidence type="ECO:0000313" key="10">
    <source>
        <dbReference type="Proteomes" id="UP000054270"/>
    </source>
</evidence>
<evidence type="ECO:0000256" key="4">
    <source>
        <dbReference type="ARBA" id="ARBA00023242"/>
    </source>
</evidence>
<evidence type="ECO:0000256" key="1">
    <source>
        <dbReference type="ARBA" id="ARBA00004123"/>
    </source>
</evidence>
<evidence type="ECO:0000256" key="5">
    <source>
        <dbReference type="ARBA" id="ARBA00023306"/>
    </source>
</evidence>
<comment type="subcellular location">
    <subcellularLocation>
        <location evidence="1">Nucleus</location>
    </subcellularLocation>
</comment>
<dbReference type="OrthoDB" id="1305878at2759"/>
<dbReference type="PANTHER" id="PTHR16079">
    <property type="entry name" value="UBIQUITIN LIGASE PROTEIN CHFR"/>
    <property type="match status" value="1"/>
</dbReference>
<keyword evidence="6" id="KW-0863">Zinc-finger</keyword>
<keyword evidence="2" id="KW-0808">Transferase</keyword>
<dbReference type="AlphaFoldDB" id="A0A0D2P3D9"/>
<keyword evidence="10" id="KW-1185">Reference proteome</keyword>
<dbReference type="InterPro" id="IPR013083">
    <property type="entry name" value="Znf_RING/FYVE/PHD"/>
</dbReference>
<sequence>MSTAPARSQPHPAQTHRKRRASSAFTECPDDATRKRMRDADTEPELDVHAPDSTAAADAGLVDDVAQELQCACCSELVYRPVLVIPCQHFFCGSCCVLWIRNGGTSCPACRGAATVAMPFRALQPLIDALLRRAPQRVRVEREREQADEVYKAGQTIRIPPPREASPPPDVNRSTEYVHPCPHCLPNNPYDWRCPQPIADPANDPEHAWHVDDGTPPGHAHCGNCENLLALRAPTTTRCDLCLVSFCGVGVQERCVALPLMSQHPHNMGSLPDMIQSADVYDCFDGNTVEVELMLEYLETQGMSPRYIYREIVQWVQKLPRGFGTLIDLELFSDIHAVAPGIELNPDAPRNRACRLCAAEIFLWGLKEWWLREREKGPEVPGAARRDCPDAATCTRRDDTGACSFCSDRRCL</sequence>
<feature type="domain" description="RING-type" evidence="8">
    <location>
        <begin position="71"/>
        <end position="111"/>
    </location>
</feature>
<name>A0A0D2P3D9_HYPSF</name>
<dbReference type="STRING" id="945553.A0A0D2P3D9"/>
<evidence type="ECO:0000259" key="8">
    <source>
        <dbReference type="PROSITE" id="PS50089"/>
    </source>
</evidence>
<dbReference type="InterPro" id="IPR052256">
    <property type="entry name" value="E3_ubiquitin-ligase_CHFR"/>
</dbReference>
<dbReference type="PANTHER" id="PTHR16079:SF4">
    <property type="entry name" value="E3 UBIQUITIN-PROTEIN LIGASE CHFR"/>
    <property type="match status" value="1"/>
</dbReference>
<dbReference type="SUPFAM" id="SSF57850">
    <property type="entry name" value="RING/U-box"/>
    <property type="match status" value="1"/>
</dbReference>
<dbReference type="GO" id="GO:0008270">
    <property type="term" value="F:zinc ion binding"/>
    <property type="evidence" value="ECO:0007669"/>
    <property type="project" value="UniProtKB-KW"/>
</dbReference>
<dbReference type="GO" id="GO:0006511">
    <property type="term" value="P:ubiquitin-dependent protein catabolic process"/>
    <property type="evidence" value="ECO:0007669"/>
    <property type="project" value="TreeGrafter"/>
</dbReference>
<dbReference type="InterPro" id="IPR040909">
    <property type="entry name" value="CHFR_Znf-CRD"/>
</dbReference>
<accession>A0A0D2P3D9</accession>
<dbReference type="Proteomes" id="UP000054270">
    <property type="component" value="Unassembled WGS sequence"/>
</dbReference>
<organism evidence="9 10">
    <name type="scientific">Hypholoma sublateritium (strain FD-334 SS-4)</name>
    <dbReference type="NCBI Taxonomy" id="945553"/>
    <lineage>
        <taxon>Eukaryota</taxon>
        <taxon>Fungi</taxon>
        <taxon>Dikarya</taxon>
        <taxon>Basidiomycota</taxon>
        <taxon>Agaricomycotina</taxon>
        <taxon>Agaricomycetes</taxon>
        <taxon>Agaricomycetidae</taxon>
        <taxon>Agaricales</taxon>
        <taxon>Agaricineae</taxon>
        <taxon>Strophariaceae</taxon>
        <taxon>Hypholoma</taxon>
    </lineage>
</organism>
<proteinExistence type="predicted"/>
<evidence type="ECO:0000256" key="3">
    <source>
        <dbReference type="ARBA" id="ARBA00022786"/>
    </source>
</evidence>
<dbReference type="OMA" id="HNPICDQ"/>
<keyword evidence="5" id="KW-0131">Cell cycle</keyword>
<evidence type="ECO:0000256" key="6">
    <source>
        <dbReference type="PROSITE-ProRule" id="PRU00175"/>
    </source>
</evidence>
<dbReference type="GO" id="GO:0016567">
    <property type="term" value="P:protein ubiquitination"/>
    <property type="evidence" value="ECO:0007669"/>
    <property type="project" value="TreeGrafter"/>
</dbReference>
<keyword evidence="6" id="KW-0862">Zinc</keyword>
<keyword evidence="3" id="KW-0833">Ubl conjugation pathway</keyword>
<protein>
    <recommendedName>
        <fullName evidence="8">RING-type domain-containing protein</fullName>
    </recommendedName>
</protein>
<evidence type="ECO:0000313" key="9">
    <source>
        <dbReference type="EMBL" id="KJA23176.1"/>
    </source>
</evidence>
<keyword evidence="4" id="KW-0539">Nucleus</keyword>